<dbReference type="Gene3D" id="3.40.1180.10">
    <property type="entry name" value="Decaprenyl diphosphate synthase-like"/>
    <property type="match status" value="1"/>
</dbReference>
<dbReference type="Pfam" id="PF01255">
    <property type="entry name" value="Prenyltransf"/>
    <property type="match status" value="1"/>
</dbReference>
<dbReference type="eggNOG" id="COG0020">
    <property type="taxonomic scope" value="Bacteria"/>
</dbReference>
<dbReference type="GO" id="GO:0005829">
    <property type="term" value="C:cytosol"/>
    <property type="evidence" value="ECO:0007669"/>
    <property type="project" value="TreeGrafter"/>
</dbReference>
<dbReference type="PANTHER" id="PTHR10291">
    <property type="entry name" value="DEHYDRODOLICHYL DIPHOSPHATE SYNTHASE FAMILY MEMBER"/>
    <property type="match status" value="1"/>
</dbReference>
<evidence type="ECO:0000313" key="4">
    <source>
        <dbReference type="Proteomes" id="UP000005615"/>
    </source>
</evidence>
<dbReference type="STRING" id="2518989.IMCC3088_2000"/>
<keyword evidence="4" id="KW-1185">Reference proteome</keyword>
<dbReference type="InterPro" id="IPR001441">
    <property type="entry name" value="UPP_synth-like"/>
</dbReference>
<dbReference type="Proteomes" id="UP000005615">
    <property type="component" value="Unassembled WGS sequence"/>
</dbReference>
<dbReference type="CDD" id="cd00475">
    <property type="entry name" value="Cis_IPPS"/>
    <property type="match status" value="1"/>
</dbReference>
<comment type="caution">
    <text evidence="3">The sequence shown here is derived from an EMBL/GenBank/DDBJ whole genome shotgun (WGS) entry which is preliminary data.</text>
</comment>
<keyword evidence="2" id="KW-0808">Transferase</keyword>
<accession>F3KYP7</accession>
<dbReference type="GO" id="GO:0008834">
    <property type="term" value="F:ditrans,polycis-undecaprenyl-diphosphate synthase [(2E,6E)-farnesyl-diphosphate specific] activity"/>
    <property type="evidence" value="ECO:0007669"/>
    <property type="project" value="TreeGrafter"/>
</dbReference>
<sequence>MALFMRYLRNEVQELHEDGVQIKFIGRRDRLSARVVQLMERSEALTADNHRSTLVIAVDYGGRWDIAQASLRLAADIQAGRVDANSVNETMMSEYLVTGHLPEPDLCIRTGGDARVSNFMLWQFAYTEFYFTDTLWPDFDRTAFEHALIDFGSRDRRFGGRNEEVAHVNG</sequence>
<proteinExistence type="predicted"/>
<dbReference type="InterPro" id="IPR036424">
    <property type="entry name" value="UPP_synth-like_sf"/>
</dbReference>
<dbReference type="InterPro" id="IPR018520">
    <property type="entry name" value="UPP_synth-like_CS"/>
</dbReference>
<reference evidence="3 4" key="1">
    <citation type="journal article" date="2011" name="J. Bacteriol.">
        <title>Genome sequence of strain IMCC3088, a proteorhodopsin-containing marine bacterium belonging to the OM60/NOR5 clade.</title>
        <authorList>
            <person name="Jang Y."/>
            <person name="Oh H.M."/>
            <person name="Kang I."/>
            <person name="Lee K."/>
            <person name="Yang S.J."/>
            <person name="Cho J.C."/>
        </authorList>
    </citation>
    <scope>NUCLEOTIDE SEQUENCE [LARGE SCALE GENOMIC DNA]</scope>
    <source>
        <strain evidence="3 4">IMCC3088</strain>
    </source>
</reference>
<comment type="cofactor">
    <cofactor evidence="1">
        <name>Mg(2+)</name>
        <dbReference type="ChEBI" id="CHEBI:18420"/>
    </cofactor>
</comment>
<dbReference type="GO" id="GO:0000287">
    <property type="term" value="F:magnesium ion binding"/>
    <property type="evidence" value="ECO:0007669"/>
    <property type="project" value="TreeGrafter"/>
</dbReference>
<dbReference type="GO" id="GO:0016094">
    <property type="term" value="P:polyprenol biosynthetic process"/>
    <property type="evidence" value="ECO:0007669"/>
    <property type="project" value="TreeGrafter"/>
</dbReference>
<dbReference type="AlphaFoldDB" id="F3KYP7"/>
<dbReference type="SUPFAM" id="SSF64005">
    <property type="entry name" value="Undecaprenyl diphosphate synthase"/>
    <property type="match status" value="1"/>
</dbReference>
<dbReference type="EMBL" id="AEIG01000005">
    <property type="protein sequence ID" value="EGG30811.1"/>
    <property type="molecule type" value="Genomic_DNA"/>
</dbReference>
<organism evidence="3 4">
    <name type="scientific">Aequoribacter fuscus</name>
    <dbReference type="NCBI Taxonomy" id="2518989"/>
    <lineage>
        <taxon>Bacteria</taxon>
        <taxon>Pseudomonadati</taxon>
        <taxon>Pseudomonadota</taxon>
        <taxon>Gammaproteobacteria</taxon>
        <taxon>Cellvibrionales</taxon>
        <taxon>Halieaceae</taxon>
        <taxon>Aequoribacter</taxon>
    </lineage>
</organism>
<dbReference type="PROSITE" id="PS01066">
    <property type="entry name" value="UPP_SYNTHASE"/>
    <property type="match status" value="1"/>
</dbReference>
<name>F3KYP7_9GAMM</name>
<evidence type="ECO:0000256" key="2">
    <source>
        <dbReference type="ARBA" id="ARBA00022679"/>
    </source>
</evidence>
<evidence type="ECO:0000256" key="1">
    <source>
        <dbReference type="ARBA" id="ARBA00001946"/>
    </source>
</evidence>
<dbReference type="NCBIfam" id="TIGR00055">
    <property type="entry name" value="uppS"/>
    <property type="match status" value="1"/>
</dbReference>
<gene>
    <name evidence="3" type="ORF">IMCC3088_2000</name>
</gene>
<evidence type="ECO:0000313" key="3">
    <source>
        <dbReference type="EMBL" id="EGG30811.1"/>
    </source>
</evidence>
<dbReference type="PANTHER" id="PTHR10291:SF0">
    <property type="entry name" value="DEHYDRODOLICHYL DIPHOSPHATE SYNTHASE 2"/>
    <property type="match status" value="1"/>
</dbReference>
<protein>
    <submittedName>
        <fullName evidence="3">Undecaprenyl pyrophosphate synthetase</fullName>
    </submittedName>
</protein>